<dbReference type="EMBL" id="JAVRRT010000032">
    <property type="protein sequence ID" value="KAK5162862.1"/>
    <property type="molecule type" value="Genomic_DNA"/>
</dbReference>
<gene>
    <name evidence="7" type="ORF">LTR77_011119</name>
</gene>
<dbReference type="RefSeq" id="XP_064653474.1">
    <property type="nucleotide sequence ID" value="XM_064808331.1"/>
</dbReference>
<protein>
    <recommendedName>
        <fullName evidence="9">Amino acid transporter</fullName>
    </recommendedName>
</protein>
<comment type="caution">
    <text evidence="7">The sequence shown here is derived from an EMBL/GenBank/DDBJ whole genome shotgun (WGS) entry which is preliminary data.</text>
</comment>
<evidence type="ECO:0000256" key="1">
    <source>
        <dbReference type="ARBA" id="ARBA00004141"/>
    </source>
</evidence>
<evidence type="ECO:0000256" key="5">
    <source>
        <dbReference type="ARBA" id="ARBA00023136"/>
    </source>
</evidence>
<feature type="transmembrane region" description="Helical" evidence="6">
    <location>
        <begin position="467"/>
        <end position="486"/>
    </location>
</feature>
<dbReference type="AlphaFoldDB" id="A0AAV9NTN7"/>
<evidence type="ECO:0000313" key="8">
    <source>
        <dbReference type="Proteomes" id="UP001337655"/>
    </source>
</evidence>
<dbReference type="InterPro" id="IPR002293">
    <property type="entry name" value="AA/rel_permease1"/>
</dbReference>
<evidence type="ECO:0000256" key="6">
    <source>
        <dbReference type="SAM" id="Phobius"/>
    </source>
</evidence>
<feature type="transmembrane region" description="Helical" evidence="6">
    <location>
        <begin position="95"/>
        <end position="114"/>
    </location>
</feature>
<dbReference type="Proteomes" id="UP001337655">
    <property type="component" value="Unassembled WGS sequence"/>
</dbReference>
<dbReference type="GO" id="GO:0016020">
    <property type="term" value="C:membrane"/>
    <property type="evidence" value="ECO:0007669"/>
    <property type="project" value="UniProtKB-SubCell"/>
</dbReference>
<proteinExistence type="predicted"/>
<keyword evidence="3 6" id="KW-0812">Transmembrane</keyword>
<evidence type="ECO:0000256" key="4">
    <source>
        <dbReference type="ARBA" id="ARBA00022989"/>
    </source>
</evidence>
<keyword evidence="5 6" id="KW-0472">Membrane</keyword>
<organism evidence="7 8">
    <name type="scientific">Saxophila tyrrhenica</name>
    <dbReference type="NCBI Taxonomy" id="1690608"/>
    <lineage>
        <taxon>Eukaryota</taxon>
        <taxon>Fungi</taxon>
        <taxon>Dikarya</taxon>
        <taxon>Ascomycota</taxon>
        <taxon>Pezizomycotina</taxon>
        <taxon>Dothideomycetes</taxon>
        <taxon>Dothideomycetidae</taxon>
        <taxon>Mycosphaerellales</taxon>
        <taxon>Extremaceae</taxon>
        <taxon>Saxophila</taxon>
    </lineage>
</organism>
<feature type="transmembrane region" description="Helical" evidence="6">
    <location>
        <begin position="400"/>
        <end position="418"/>
    </location>
</feature>
<evidence type="ECO:0000256" key="2">
    <source>
        <dbReference type="ARBA" id="ARBA00022448"/>
    </source>
</evidence>
<feature type="transmembrane region" description="Helical" evidence="6">
    <location>
        <begin position="343"/>
        <end position="363"/>
    </location>
</feature>
<feature type="transmembrane region" description="Helical" evidence="6">
    <location>
        <begin position="63"/>
        <end position="89"/>
    </location>
</feature>
<feature type="transmembrane region" description="Helical" evidence="6">
    <location>
        <begin position="220"/>
        <end position="238"/>
    </location>
</feature>
<feature type="transmembrane region" description="Helical" evidence="6">
    <location>
        <begin position="498"/>
        <end position="517"/>
    </location>
</feature>
<evidence type="ECO:0000256" key="3">
    <source>
        <dbReference type="ARBA" id="ARBA00022692"/>
    </source>
</evidence>
<dbReference type="GO" id="GO:0022857">
    <property type="term" value="F:transmembrane transporter activity"/>
    <property type="evidence" value="ECO:0007669"/>
    <property type="project" value="InterPro"/>
</dbReference>
<dbReference type="Gene3D" id="1.20.1740.10">
    <property type="entry name" value="Amino acid/polyamine transporter I"/>
    <property type="match status" value="1"/>
</dbReference>
<feature type="transmembrane region" description="Helical" evidence="6">
    <location>
        <begin position="424"/>
        <end position="446"/>
    </location>
</feature>
<evidence type="ECO:0008006" key="9">
    <source>
        <dbReference type="Google" id="ProtNLM"/>
    </source>
</evidence>
<dbReference type="PIRSF" id="PIRSF006060">
    <property type="entry name" value="AA_transporter"/>
    <property type="match status" value="1"/>
</dbReference>
<sequence length="530" mass="57573">MDEYDSKYSRNNVEMRAIDDEIRDLEFDRNPNAATNKQWATPNDIKDMDDLGLTPTFKRRFKFVAMVGFSSTVVVAWQNMLATFYFALYNGGTGGLFWGFVFSLFAMTFVYLTIAELSSSFPTAGGQYQWVSECAPQSCSKLLAYCTGWLVTLSWVTFLGACAVAIGNIIKYCILIYHPNSSAANSQWLPTLFALCFLIGGAFFNIYLAKRFPLIEGIMLCIHLAGWAAVVVTLWTTAPRGNAHDVIFGFTNPGGWENAGVASIIGVLTPFSSLVGYDSSVHMTENARDASRTIPLSLLTAYGLNSAMAFIAAITMVFCVGDVNEVLLAPSPFVEVFLNATGSRAGTVILIVPIILGFTSALISEVATASRQLWSFARDGGLPGGHWLEPVPDAETPRRAVWVTVAISFALSCINFGPVVGFNAIVSLVICALAFSYSITISCVIYRRYFGKPLPSERFNLGRAGGIINIIALLCVLPITILSVFPSVPNPSPSLMNWSSLVFGTVTIVAAINYFAGGRKGFNPPIRKLD</sequence>
<comment type="subcellular location">
    <subcellularLocation>
        <location evidence="1">Membrane</location>
        <topology evidence="1">Multi-pass membrane protein</topology>
    </subcellularLocation>
</comment>
<dbReference type="PANTHER" id="PTHR45649">
    <property type="entry name" value="AMINO-ACID PERMEASE BAT1"/>
    <property type="match status" value="1"/>
</dbReference>
<dbReference type="PANTHER" id="PTHR45649:SF41">
    <property type="entry name" value="TRANSPORTER, PUTATIVE (EUROFUNG)-RELATED"/>
    <property type="match status" value="1"/>
</dbReference>
<feature type="transmembrane region" description="Helical" evidence="6">
    <location>
        <begin position="258"/>
        <end position="277"/>
    </location>
</feature>
<accession>A0AAV9NTN7</accession>
<keyword evidence="8" id="KW-1185">Reference proteome</keyword>
<dbReference type="GeneID" id="89932439"/>
<feature type="transmembrane region" description="Helical" evidence="6">
    <location>
        <begin position="142"/>
        <end position="167"/>
    </location>
</feature>
<keyword evidence="2" id="KW-0813">Transport</keyword>
<dbReference type="Pfam" id="PF13520">
    <property type="entry name" value="AA_permease_2"/>
    <property type="match status" value="1"/>
</dbReference>
<evidence type="ECO:0000313" key="7">
    <source>
        <dbReference type="EMBL" id="KAK5162862.1"/>
    </source>
</evidence>
<keyword evidence="4 6" id="KW-1133">Transmembrane helix</keyword>
<reference evidence="7 8" key="1">
    <citation type="submission" date="2023-08" db="EMBL/GenBank/DDBJ databases">
        <title>Black Yeasts Isolated from many extreme environments.</title>
        <authorList>
            <person name="Coleine C."/>
            <person name="Stajich J.E."/>
            <person name="Selbmann L."/>
        </authorList>
    </citation>
    <scope>NUCLEOTIDE SEQUENCE [LARGE SCALE GENOMIC DNA]</scope>
    <source>
        <strain evidence="7 8">CCFEE 5935</strain>
    </source>
</reference>
<name>A0AAV9NTN7_9PEZI</name>
<feature type="transmembrane region" description="Helical" evidence="6">
    <location>
        <begin position="298"/>
        <end position="323"/>
    </location>
</feature>
<feature type="transmembrane region" description="Helical" evidence="6">
    <location>
        <begin position="187"/>
        <end position="208"/>
    </location>
</feature>